<dbReference type="RefSeq" id="WP_102162583.1">
    <property type="nucleotide sequence ID" value="NZ_BAAAKH010000002.1"/>
</dbReference>
<dbReference type="OrthoDB" id="4248066at2"/>
<protein>
    <submittedName>
        <fullName evidence="2">NAD(P)H-binding protein</fullName>
    </submittedName>
    <submittedName>
        <fullName evidence="3">NAD-dependent dehydratase</fullName>
    </submittedName>
</protein>
<evidence type="ECO:0000313" key="4">
    <source>
        <dbReference type="Proteomes" id="UP000235703"/>
    </source>
</evidence>
<evidence type="ECO:0000313" key="2">
    <source>
        <dbReference type="EMBL" id="NNG78331.1"/>
    </source>
</evidence>
<dbReference type="InterPro" id="IPR036291">
    <property type="entry name" value="NAD(P)-bd_dom_sf"/>
</dbReference>
<dbReference type="Proteomes" id="UP000549517">
    <property type="component" value="Unassembled WGS sequence"/>
</dbReference>
<dbReference type="PANTHER" id="PTHR15020:SF50">
    <property type="entry name" value="UPF0659 PROTEIN YMR090W"/>
    <property type="match status" value="1"/>
</dbReference>
<evidence type="ECO:0000259" key="1">
    <source>
        <dbReference type="Pfam" id="PF13460"/>
    </source>
</evidence>
<dbReference type="Proteomes" id="UP000235703">
    <property type="component" value="Unassembled WGS sequence"/>
</dbReference>
<accession>A0A2N6PFP2</accession>
<feature type="domain" description="NAD(P)-binding" evidence="1">
    <location>
        <begin position="10"/>
        <end position="195"/>
    </location>
</feature>
<proteinExistence type="predicted"/>
<dbReference type="InterPro" id="IPR016040">
    <property type="entry name" value="NAD(P)-bd_dom"/>
</dbReference>
<evidence type="ECO:0000313" key="3">
    <source>
        <dbReference type="EMBL" id="PMB97500.1"/>
    </source>
</evidence>
<sequence length="222" mass="23305">MSIHSIAVVGGHGKIARHLTEIVTPDMEVRSIIRNPEHAAELEELGAVPVVCDLEKASQAELVEAFGNADAVIFAAGAGGGSGIFRKYTVDLAASIAAMQAAAAAGIDRFVQISFIGAGGPTPEGTEEVFAAYWDAKREADNALRASGLDWTIVKPGRLLDEPGTGCLDIATGTERGATTRREDVAEFIAMILDDGRTIGREFDIIDGETPMHESLKATLGS</sequence>
<name>A0A2N6PFP2_9MICO</name>
<dbReference type="Pfam" id="PF13460">
    <property type="entry name" value="NAD_binding_10"/>
    <property type="match status" value="1"/>
</dbReference>
<dbReference type="EMBL" id="JABEMC010000001">
    <property type="protein sequence ID" value="NNG78331.1"/>
    <property type="molecule type" value="Genomic_DNA"/>
</dbReference>
<evidence type="ECO:0000313" key="5">
    <source>
        <dbReference type="Proteomes" id="UP000549517"/>
    </source>
</evidence>
<dbReference type="AlphaFoldDB" id="A0A2N6PFP2"/>
<dbReference type="EMBL" id="PNFZ01000006">
    <property type="protein sequence ID" value="PMB97500.1"/>
    <property type="molecule type" value="Genomic_DNA"/>
</dbReference>
<gene>
    <name evidence="3" type="ORF">CJ198_10610</name>
    <name evidence="2" type="ORF">HLA91_02945</name>
</gene>
<comment type="caution">
    <text evidence="3">The sequence shown here is derived from an EMBL/GenBank/DDBJ whole genome shotgun (WGS) entry which is preliminary data.</text>
</comment>
<dbReference type="SUPFAM" id="SSF51735">
    <property type="entry name" value="NAD(P)-binding Rossmann-fold domains"/>
    <property type="match status" value="1"/>
</dbReference>
<reference evidence="3 4" key="1">
    <citation type="submission" date="2017-09" db="EMBL/GenBank/DDBJ databases">
        <title>Bacterial strain isolated from the female urinary microbiota.</title>
        <authorList>
            <person name="Thomas-White K."/>
            <person name="Kumar N."/>
            <person name="Forster S."/>
            <person name="Putonti C."/>
            <person name="Lawley T."/>
            <person name="Wolfe A.J."/>
        </authorList>
    </citation>
    <scope>NUCLEOTIDE SEQUENCE [LARGE SCALE GENOMIC DNA]</scope>
    <source>
        <strain evidence="3 4">UMB0680</strain>
    </source>
</reference>
<dbReference type="Gene3D" id="3.40.50.720">
    <property type="entry name" value="NAD(P)-binding Rossmann-like Domain"/>
    <property type="match status" value="1"/>
</dbReference>
<dbReference type="PANTHER" id="PTHR15020">
    <property type="entry name" value="FLAVIN REDUCTASE-RELATED"/>
    <property type="match status" value="1"/>
</dbReference>
<organism evidence="3 4">
    <name type="scientific">Brevibacterium luteolum</name>
    <dbReference type="NCBI Taxonomy" id="199591"/>
    <lineage>
        <taxon>Bacteria</taxon>
        <taxon>Bacillati</taxon>
        <taxon>Actinomycetota</taxon>
        <taxon>Actinomycetes</taxon>
        <taxon>Micrococcales</taxon>
        <taxon>Brevibacteriaceae</taxon>
        <taxon>Brevibacterium</taxon>
    </lineage>
</organism>
<reference evidence="2 5" key="2">
    <citation type="submission" date="2020-05" db="EMBL/GenBank/DDBJ databases">
        <title>MicrobeNet Type strains.</title>
        <authorList>
            <person name="Nicholson A.C."/>
        </authorList>
    </citation>
    <scope>NUCLEOTIDE SEQUENCE [LARGE SCALE GENOMIC DNA]</scope>
    <source>
        <strain evidence="2 5">CCUG 46604</strain>
    </source>
</reference>
<keyword evidence="4" id="KW-1185">Reference proteome</keyword>